<reference evidence="7" key="1">
    <citation type="journal article" date="2019" name="Int. J. Syst. Evol. Microbiol.">
        <title>The Global Catalogue of Microorganisms (GCM) 10K type strain sequencing project: providing services to taxonomists for standard genome sequencing and annotation.</title>
        <authorList>
            <consortium name="The Broad Institute Genomics Platform"/>
            <consortium name="The Broad Institute Genome Sequencing Center for Infectious Disease"/>
            <person name="Wu L."/>
            <person name="Ma J."/>
        </authorList>
    </citation>
    <scope>NUCLEOTIDE SEQUENCE [LARGE SCALE GENOMIC DNA]</scope>
    <source>
        <strain evidence="7">CCM 8937</strain>
    </source>
</reference>
<evidence type="ECO:0000256" key="3">
    <source>
        <dbReference type="ARBA" id="ARBA00022741"/>
    </source>
</evidence>
<evidence type="ECO:0000259" key="5">
    <source>
        <dbReference type="PROSITE" id="PS50893"/>
    </source>
</evidence>
<dbReference type="InterPro" id="IPR003593">
    <property type="entry name" value="AAA+_ATPase"/>
</dbReference>
<dbReference type="PANTHER" id="PTHR43423">
    <property type="entry name" value="ABC TRANSPORTER I FAMILY MEMBER 17"/>
    <property type="match status" value="1"/>
</dbReference>
<dbReference type="Pfam" id="PF00005">
    <property type="entry name" value="ABC_tran"/>
    <property type="match status" value="1"/>
</dbReference>
<evidence type="ECO:0000313" key="7">
    <source>
        <dbReference type="Proteomes" id="UP001597191"/>
    </source>
</evidence>
<keyword evidence="3" id="KW-0547">Nucleotide-binding</keyword>
<dbReference type="SMART" id="SM00382">
    <property type="entry name" value="AAA"/>
    <property type="match status" value="1"/>
</dbReference>
<name>A0ABW4BL33_9LACO</name>
<dbReference type="EMBL" id="JBHTOH010000009">
    <property type="protein sequence ID" value="MFD1410152.1"/>
    <property type="molecule type" value="Genomic_DNA"/>
</dbReference>
<keyword evidence="1" id="KW-0813">Transport</keyword>
<gene>
    <name evidence="6" type="primary">pstB</name>
    <name evidence="6" type="ORF">ACFQ4R_00715</name>
</gene>
<feature type="domain" description="ABC transporter" evidence="5">
    <location>
        <begin position="8"/>
        <end position="249"/>
    </location>
</feature>
<evidence type="ECO:0000256" key="4">
    <source>
        <dbReference type="ARBA" id="ARBA00022840"/>
    </source>
</evidence>
<comment type="caution">
    <text evidence="6">The sequence shown here is derived from an EMBL/GenBank/DDBJ whole genome shotgun (WGS) entry which is preliminary data.</text>
</comment>
<dbReference type="SUPFAM" id="SSF52540">
    <property type="entry name" value="P-loop containing nucleoside triphosphate hydrolases"/>
    <property type="match status" value="1"/>
</dbReference>
<accession>A0ABW4BL33</accession>
<proteinExistence type="predicted"/>
<dbReference type="GO" id="GO:0005524">
    <property type="term" value="F:ATP binding"/>
    <property type="evidence" value="ECO:0007669"/>
    <property type="project" value="UniProtKB-KW"/>
</dbReference>
<dbReference type="InterPro" id="IPR017871">
    <property type="entry name" value="ABC_transporter-like_CS"/>
</dbReference>
<dbReference type="InterPro" id="IPR003439">
    <property type="entry name" value="ABC_transporter-like_ATP-bd"/>
</dbReference>
<dbReference type="CDD" id="cd03260">
    <property type="entry name" value="ABC_PstB_phosphate_transporter"/>
    <property type="match status" value="1"/>
</dbReference>
<keyword evidence="4 6" id="KW-0067">ATP-binding</keyword>
<dbReference type="Proteomes" id="UP001597191">
    <property type="component" value="Unassembled WGS sequence"/>
</dbReference>
<organism evidence="6 7">
    <name type="scientific">Lapidilactobacillus gannanensis</name>
    <dbReference type="NCBI Taxonomy" id="2486002"/>
    <lineage>
        <taxon>Bacteria</taxon>
        <taxon>Bacillati</taxon>
        <taxon>Bacillota</taxon>
        <taxon>Bacilli</taxon>
        <taxon>Lactobacillales</taxon>
        <taxon>Lactobacillaceae</taxon>
        <taxon>Lapidilactobacillus</taxon>
    </lineage>
</organism>
<dbReference type="PROSITE" id="PS00211">
    <property type="entry name" value="ABC_TRANSPORTER_1"/>
    <property type="match status" value="1"/>
</dbReference>
<evidence type="ECO:0000313" key="6">
    <source>
        <dbReference type="EMBL" id="MFD1410152.1"/>
    </source>
</evidence>
<dbReference type="PROSITE" id="PS50893">
    <property type="entry name" value="ABC_TRANSPORTER_2"/>
    <property type="match status" value="1"/>
</dbReference>
<dbReference type="RefSeq" id="WP_125651263.1">
    <property type="nucleotide sequence ID" value="NZ_JBHTOH010000009.1"/>
</dbReference>
<dbReference type="Gene3D" id="3.40.50.300">
    <property type="entry name" value="P-loop containing nucleotide triphosphate hydrolases"/>
    <property type="match status" value="1"/>
</dbReference>
<dbReference type="PANTHER" id="PTHR43423:SF1">
    <property type="entry name" value="ABC TRANSPORTER I FAMILY MEMBER 17"/>
    <property type="match status" value="1"/>
</dbReference>
<sequence length="254" mass="28150">MTEKIPLLTAKNVTVSYGKRETVHQLSLNFPENKITAIMGPSGSGKSTFLRCLNRSNDLVPEVQVGGEIQFRGDNIYAKKVNPAILRTKIGMVYQQPTLFPFSIYDNVAFSQRMLGLHDRKMMQEIVETSLQQAAIWDEVKDRLATPAQALSGGQQQRVCLASVLAAKPEIILLDEPTSALDPIASAKIEATLIELKKLYTIVIVTHNLQQASRISDQVAFLLDGQLVETGPTRPFFMNPREQATSDYLNGKFG</sequence>
<evidence type="ECO:0000256" key="2">
    <source>
        <dbReference type="ARBA" id="ARBA00022592"/>
    </source>
</evidence>
<dbReference type="InterPro" id="IPR005670">
    <property type="entry name" value="PstB-like"/>
</dbReference>
<keyword evidence="2" id="KW-0592">Phosphate transport</keyword>
<protein>
    <submittedName>
        <fullName evidence="6">Phosphate ABC transporter ATP-binding protein PstB</fullName>
    </submittedName>
</protein>
<keyword evidence="7" id="KW-1185">Reference proteome</keyword>
<dbReference type="NCBIfam" id="TIGR00972">
    <property type="entry name" value="3a0107s01c2"/>
    <property type="match status" value="1"/>
</dbReference>
<dbReference type="InterPro" id="IPR027417">
    <property type="entry name" value="P-loop_NTPase"/>
</dbReference>
<evidence type="ECO:0000256" key="1">
    <source>
        <dbReference type="ARBA" id="ARBA00022448"/>
    </source>
</evidence>